<evidence type="ECO:0000313" key="2">
    <source>
        <dbReference type="Proteomes" id="UP000798662"/>
    </source>
</evidence>
<organism evidence="1 2">
    <name type="scientific">Pyropia yezoensis</name>
    <name type="common">Susabi-nori</name>
    <name type="synonym">Porphyra yezoensis</name>
    <dbReference type="NCBI Taxonomy" id="2788"/>
    <lineage>
        <taxon>Eukaryota</taxon>
        <taxon>Rhodophyta</taxon>
        <taxon>Bangiophyceae</taxon>
        <taxon>Bangiales</taxon>
        <taxon>Bangiaceae</taxon>
        <taxon>Pyropia</taxon>
    </lineage>
</organism>
<reference evidence="1" key="1">
    <citation type="submission" date="2019-11" db="EMBL/GenBank/DDBJ databases">
        <title>Nori genome reveals adaptations in red seaweeds to the harsh intertidal environment.</title>
        <authorList>
            <person name="Wang D."/>
            <person name="Mao Y."/>
        </authorList>
    </citation>
    <scope>NUCLEOTIDE SEQUENCE</scope>
    <source>
        <tissue evidence="1">Gametophyte</tissue>
    </source>
</reference>
<dbReference type="Proteomes" id="UP000798662">
    <property type="component" value="Chromosome 3"/>
</dbReference>
<keyword evidence="2" id="KW-1185">Reference proteome</keyword>
<gene>
    <name evidence="1" type="ORF">I4F81_011779</name>
</gene>
<proteinExistence type="predicted"/>
<evidence type="ECO:0000313" key="1">
    <source>
        <dbReference type="EMBL" id="KAK1869301.1"/>
    </source>
</evidence>
<comment type="caution">
    <text evidence="1">The sequence shown here is derived from an EMBL/GenBank/DDBJ whole genome shotgun (WGS) entry which is preliminary data.</text>
</comment>
<dbReference type="EMBL" id="CM020620">
    <property type="protein sequence ID" value="KAK1869301.1"/>
    <property type="molecule type" value="Genomic_DNA"/>
</dbReference>
<name>A0ACC3CHP8_PYRYE</name>
<accession>A0ACC3CHP8</accession>
<protein>
    <submittedName>
        <fullName evidence="1">Uncharacterized protein</fullName>
    </submittedName>
</protein>
<sequence>MTHGAPNGNYTVPVDECIRALSAAATGTTVDDWALTTLGDGAATTGGRTRYATRYTAALAESAAGEDDVALRYARYVGGGRLDRDMDDEPACNGTDFTVRLQTAAAAGVEPTGGAGTLIPPSTDASEATAVGSIVVAGPVGPATPPVAATVAPVAPIVPLPVPVPIVTTPPATAAPTVAATAAPREPPTATTPVPAPIVGEPLVGGAAEGEVEATAGETDDGGSNLVPILIGCALGAAALGLAAFAILTHVRTGEAPAAAAGAAVARAPPPPPPAAAVVAPPPPAVVVPVEPVGAAAGAGAGDATGLAVAGAAAAGTAAVAVVPLVAAAGANTHDYQIGQGPVAASSPPPPPGFVIPAEAAAIGGVDGTTAGTRGVEGLAAVEGATLPPTVAAPTVVEGVDAAAAAGAPSSALPGVAAVGATGAALGAAVAAPFVVAGRKDSRSSASSMGGAPEAPVMNDKERAYYQNVRYGSDAPPPPPPPPALPVLPVVGAAGATTMDNEAAAAAAYGVPPPASDFPAADVYGAGVEEPASFGGKMMSGLTGGLAAGRDTVTGAYESVTGGAGAAGATEEARDMGMPVLDSPEYSDLRADAADGYGRR</sequence>